<dbReference type="EMBL" id="BSXG01000007">
    <property type="protein sequence ID" value="GME23522.1"/>
    <property type="molecule type" value="Genomic_DNA"/>
</dbReference>
<evidence type="ECO:0000313" key="1">
    <source>
        <dbReference type="EMBL" id="GME23522.1"/>
    </source>
</evidence>
<comment type="caution">
    <text evidence="1">The sequence shown here is derived from an EMBL/GenBank/DDBJ whole genome shotgun (WGS) entry which is preliminary data.</text>
</comment>
<protein>
    <submittedName>
        <fullName evidence="1">Uncharacterized protein</fullName>
    </submittedName>
</protein>
<accession>A0ACB5RSM1</accession>
<organism evidence="1 2">
    <name type="scientific">Neofusicoccum parvum</name>
    <dbReference type="NCBI Taxonomy" id="310453"/>
    <lineage>
        <taxon>Eukaryota</taxon>
        <taxon>Fungi</taxon>
        <taxon>Dikarya</taxon>
        <taxon>Ascomycota</taxon>
        <taxon>Pezizomycotina</taxon>
        <taxon>Dothideomycetes</taxon>
        <taxon>Dothideomycetes incertae sedis</taxon>
        <taxon>Botryosphaeriales</taxon>
        <taxon>Botryosphaeriaceae</taxon>
        <taxon>Neofusicoccum</taxon>
    </lineage>
</organism>
<name>A0ACB5RSM1_9PEZI</name>
<keyword evidence="2" id="KW-1185">Reference proteome</keyword>
<proteinExistence type="predicted"/>
<dbReference type="Proteomes" id="UP001165186">
    <property type="component" value="Unassembled WGS sequence"/>
</dbReference>
<gene>
    <name evidence="1" type="primary">g6316</name>
    <name evidence="1" type="ORF">NpPPO83_00006316</name>
</gene>
<evidence type="ECO:0000313" key="2">
    <source>
        <dbReference type="Proteomes" id="UP001165186"/>
    </source>
</evidence>
<sequence>MCFVLIGCWPCGHMKPIRTRFCDQAEPLAAVDPQQRQQQQQPQPQQQQQQQPHPRPHAFHQIRPRGSSLFDSSSGGPAASQGLASPGGTAGAAAPLAPCPKGVNQYEHEPGKACPLCGKEPREVGAGEEGEGTAVAPWLVQELAEQVWREGGGTAGVEGLGGGLGADGQQLLAPPADGMVGGVDVRLDVGGEAEAELFRWCLGDFSTSSCGV</sequence>
<reference evidence="1" key="1">
    <citation type="submission" date="2024-09" db="EMBL/GenBank/DDBJ databases">
        <title>Draft Genome Sequences of Neofusicoccum parvum.</title>
        <authorList>
            <person name="Ashida A."/>
            <person name="Camagna M."/>
            <person name="Tanaka A."/>
            <person name="Takemoto D."/>
        </authorList>
    </citation>
    <scope>NUCLEOTIDE SEQUENCE</scope>
    <source>
        <strain evidence="1">PPO83</strain>
    </source>
</reference>